<keyword evidence="6" id="KW-0539">Nucleus</keyword>
<dbReference type="KEGG" id="pmrn:116958178"/>
<dbReference type="FunFam" id="3.30.70.3530:FF:000001">
    <property type="entry name" value="Chorion-specific transcription factor GCMb"/>
    <property type="match status" value="1"/>
</dbReference>
<dbReference type="GO" id="GO:0005634">
    <property type="term" value="C:nucleus"/>
    <property type="evidence" value="ECO:0007669"/>
    <property type="project" value="UniProtKB-SubCell"/>
</dbReference>
<keyword evidence="9" id="KW-1185">Reference proteome</keyword>
<dbReference type="AlphaFoldDB" id="A0AAJ7UKV2"/>
<evidence type="ECO:0000256" key="7">
    <source>
        <dbReference type="SAM" id="MobiDB-lite"/>
    </source>
</evidence>
<evidence type="ECO:0000256" key="4">
    <source>
        <dbReference type="ARBA" id="ARBA00023125"/>
    </source>
</evidence>
<reference evidence="10" key="1">
    <citation type="submission" date="2025-08" db="UniProtKB">
        <authorList>
            <consortium name="RefSeq"/>
        </authorList>
    </citation>
    <scope>IDENTIFICATION</scope>
    <source>
        <tissue evidence="10">Sperm</tissue>
    </source>
</reference>
<dbReference type="PROSITE" id="PS50807">
    <property type="entry name" value="GCM"/>
    <property type="match status" value="1"/>
</dbReference>
<dbReference type="InterPro" id="IPR003902">
    <property type="entry name" value="Tscrpt_reg_GCM"/>
</dbReference>
<sequence length="921" mass="100403">MAAIYEPPSNVHHKFATRKIGETEMPLAFRSALLALAKASCPRMDHDGVNSLVLESLLALAKDLNIVLPAMDDDNLSSIRVAKCIQAHGIRGLGHGPRLTRGRTHLQMWSPSQPVHPPIVEVGARGRHSAAGGRPATAEDISSSREQPHCVLQLRPARTRLVGLARTTMMPPRTTAIIRPTVLRSTAPQALLYALRVDEPSGQLSYWLEVIQDYSFKVTYRKGSRHTNADGLSRLPTSGGCACFSGSGRCKPAAKASSSPLAVSAESAATITEAFLNGYVMDKGAPEHLLTDQGRNFSSKMLRESIGALRSLARRGKDPELLGFEEEEERQGVKMMKLTDGAVHVEDAQGAFSYGMKLPWDINDPKLPQDLKQVDPFQEWNDGYARFVFSAEDKNAQRHLSGWAMRNTNNHNCAILKKSCLGVVACGRACTMPDGRKVHLRPAICDKARQKQQKKLCPNCGSPLDLLPCRGHSGYPVTNFWRHEGRFIFFQAKGSHDHPRPESKTEAEARRSSSKRRLGLAGGCVQRSKRGAAPEVSPGSWRLVASRWNSPCPSRPCCRLPANTQCGILKCGHTQALQTQTVIGAHIDSLTRKLPPLYPSQVVWYSNINGYNPMPSMSSVGMEARQALDPRISSVWSSKQPPLIPQPRCEPSVGGGSGFHVPRMPNERFYFPAPACSYELAIPNYLSHSSPYPAALLGDHRDYKPEQSLVKAGDAYAHAYDGARFAMGHFGQDGVHEHVAQPPKETRHQSYKQPKSNGKSEYGEKYEGGDAAAAVNSGGGGRALSYRDASRHRDVGCVAASSGDTPALQTIITTTTKVSYQAAFKANAVKCAEAPFEQRAVESGSYPAAGAHSSGYSDRILPTDNPYLLANKYASPYQQVYSSPRKVVSAEAGEEYGPLSGAYNDRLCLNLHSCRYDNLGC</sequence>
<dbReference type="Pfam" id="PF03615">
    <property type="entry name" value="GCM"/>
    <property type="match status" value="1"/>
</dbReference>
<feature type="region of interest" description="Disordered" evidence="7">
    <location>
        <begin position="741"/>
        <end position="765"/>
    </location>
</feature>
<dbReference type="InterPro" id="IPR039791">
    <property type="entry name" value="GCM"/>
</dbReference>
<proteinExistence type="predicted"/>
<name>A0AAJ7UKV2_PETMA</name>
<evidence type="ECO:0000256" key="2">
    <source>
        <dbReference type="ARBA" id="ARBA00022473"/>
    </source>
</evidence>
<dbReference type="RefSeq" id="XP_032836568.1">
    <property type="nucleotide sequence ID" value="XM_032980677.1"/>
</dbReference>
<feature type="compositionally biased region" description="Basic and acidic residues" evidence="7">
    <location>
        <begin position="494"/>
        <end position="511"/>
    </location>
</feature>
<evidence type="ECO:0000256" key="5">
    <source>
        <dbReference type="ARBA" id="ARBA00023163"/>
    </source>
</evidence>
<dbReference type="InterPro" id="IPR036115">
    <property type="entry name" value="GCM_dom_sf"/>
</dbReference>
<dbReference type="Gene3D" id="2.20.25.670">
    <property type="entry name" value="GCM domain, large subdomain"/>
    <property type="match status" value="1"/>
</dbReference>
<gene>
    <name evidence="10" type="primary">LOC116958178</name>
</gene>
<dbReference type="PANTHER" id="PTHR12414">
    <property type="entry name" value="GLIAL CELLS MISSING RELATED/GLIDE"/>
    <property type="match status" value="1"/>
</dbReference>
<protein>
    <submittedName>
        <fullName evidence="10">Uncharacterized protein LOC116958178</fullName>
    </submittedName>
</protein>
<dbReference type="GO" id="GO:0000978">
    <property type="term" value="F:RNA polymerase II cis-regulatory region sequence-specific DNA binding"/>
    <property type="evidence" value="ECO:0007669"/>
    <property type="project" value="TreeGrafter"/>
</dbReference>
<feature type="region of interest" description="Disordered" evidence="7">
    <location>
        <begin position="126"/>
        <end position="147"/>
    </location>
</feature>
<accession>A0AAJ7UKV2</accession>
<keyword evidence="2" id="KW-0217">Developmental protein</keyword>
<keyword evidence="4" id="KW-0238">DNA-binding</keyword>
<dbReference type="InterPro" id="IPR043020">
    <property type="entry name" value="GCM_large"/>
</dbReference>
<keyword evidence="5" id="KW-0804">Transcription</keyword>
<comment type="subcellular location">
    <subcellularLocation>
        <location evidence="1">Nucleus</location>
    </subcellularLocation>
</comment>
<evidence type="ECO:0000259" key="8">
    <source>
        <dbReference type="PROSITE" id="PS50807"/>
    </source>
</evidence>
<dbReference type="InterPro" id="IPR043021">
    <property type="entry name" value="GCM_small"/>
</dbReference>
<feature type="domain" description="GCM" evidence="8">
    <location>
        <begin position="358"/>
        <end position="513"/>
    </location>
</feature>
<evidence type="ECO:0000256" key="1">
    <source>
        <dbReference type="ARBA" id="ARBA00004123"/>
    </source>
</evidence>
<dbReference type="GO" id="GO:0001228">
    <property type="term" value="F:DNA-binding transcription activator activity, RNA polymerase II-specific"/>
    <property type="evidence" value="ECO:0007669"/>
    <property type="project" value="InterPro"/>
</dbReference>
<evidence type="ECO:0000313" key="9">
    <source>
        <dbReference type="Proteomes" id="UP001318040"/>
    </source>
</evidence>
<dbReference type="SUPFAM" id="SSF90073">
    <property type="entry name" value="GCM domain"/>
    <property type="match status" value="1"/>
</dbReference>
<dbReference type="Gene3D" id="3.30.70.3530">
    <property type="entry name" value="GCM motif"/>
    <property type="match status" value="1"/>
</dbReference>
<keyword evidence="3" id="KW-0805">Transcription regulation</keyword>
<dbReference type="PANTHER" id="PTHR12414:SF7">
    <property type="entry name" value="CHORION-SPECIFIC TRANSCRIPTION FACTOR GCMB"/>
    <property type="match status" value="1"/>
</dbReference>
<evidence type="ECO:0000256" key="3">
    <source>
        <dbReference type="ARBA" id="ARBA00023015"/>
    </source>
</evidence>
<dbReference type="GO" id="GO:0042063">
    <property type="term" value="P:gliogenesis"/>
    <property type="evidence" value="ECO:0007669"/>
    <property type="project" value="TreeGrafter"/>
</dbReference>
<dbReference type="Proteomes" id="UP001318040">
    <property type="component" value="Chromosome 3"/>
</dbReference>
<evidence type="ECO:0000256" key="6">
    <source>
        <dbReference type="ARBA" id="ARBA00023242"/>
    </source>
</evidence>
<evidence type="ECO:0000313" key="10">
    <source>
        <dbReference type="RefSeq" id="XP_032836568.1"/>
    </source>
</evidence>
<organism evidence="9 10">
    <name type="scientific">Petromyzon marinus</name>
    <name type="common">Sea lamprey</name>
    <dbReference type="NCBI Taxonomy" id="7757"/>
    <lineage>
        <taxon>Eukaryota</taxon>
        <taxon>Metazoa</taxon>
        <taxon>Chordata</taxon>
        <taxon>Craniata</taxon>
        <taxon>Vertebrata</taxon>
        <taxon>Cyclostomata</taxon>
        <taxon>Hyperoartia</taxon>
        <taxon>Petromyzontiformes</taxon>
        <taxon>Petromyzontidae</taxon>
        <taxon>Petromyzon</taxon>
    </lineage>
</organism>
<feature type="region of interest" description="Disordered" evidence="7">
    <location>
        <begin position="492"/>
        <end position="520"/>
    </location>
</feature>